<comment type="caution">
    <text evidence="2">The sequence shown here is derived from an EMBL/GenBank/DDBJ whole genome shotgun (WGS) entry which is preliminary data.</text>
</comment>
<dbReference type="EMBL" id="JADIKE010000031">
    <property type="protein sequence ID" value="MBM7125071.1"/>
    <property type="molecule type" value="Genomic_DNA"/>
</dbReference>
<dbReference type="RefSeq" id="WP_204680598.1">
    <property type="nucleotide sequence ID" value="NZ_BSNR01000018.1"/>
</dbReference>
<dbReference type="InterPro" id="IPR019052">
    <property type="entry name" value="DUF2383"/>
</dbReference>
<organism evidence="2 3">
    <name type="scientific">Dyella flava</name>
    <dbReference type="NCBI Taxonomy" id="1920170"/>
    <lineage>
        <taxon>Bacteria</taxon>
        <taxon>Pseudomonadati</taxon>
        <taxon>Pseudomonadota</taxon>
        <taxon>Gammaproteobacteria</taxon>
        <taxon>Lysobacterales</taxon>
        <taxon>Rhodanobacteraceae</taxon>
        <taxon>Dyella</taxon>
    </lineage>
</organism>
<name>A0ABS2K1P3_9GAMM</name>
<dbReference type="Proteomes" id="UP001430149">
    <property type="component" value="Unassembled WGS sequence"/>
</dbReference>
<keyword evidence="3" id="KW-1185">Reference proteome</keyword>
<dbReference type="Gene3D" id="1.20.1260.10">
    <property type="match status" value="1"/>
</dbReference>
<evidence type="ECO:0000259" key="1">
    <source>
        <dbReference type="Pfam" id="PF09537"/>
    </source>
</evidence>
<dbReference type="InterPro" id="IPR011971">
    <property type="entry name" value="CHP02284"/>
</dbReference>
<dbReference type="InterPro" id="IPR012347">
    <property type="entry name" value="Ferritin-like"/>
</dbReference>
<protein>
    <submittedName>
        <fullName evidence="2">PA2169 family four-helix-bundle protein</fullName>
    </submittedName>
</protein>
<evidence type="ECO:0000313" key="3">
    <source>
        <dbReference type="Proteomes" id="UP001430149"/>
    </source>
</evidence>
<evidence type="ECO:0000313" key="2">
    <source>
        <dbReference type="EMBL" id="MBM7125071.1"/>
    </source>
</evidence>
<dbReference type="Pfam" id="PF09537">
    <property type="entry name" value="DUF2383"/>
    <property type="match status" value="1"/>
</dbReference>
<sequence length="152" mass="17562">MGQRHYDIRVLNRLISFTLDSAADCRRAMSDVRSAELTYAFRGRCRERLVVSSMLREQVDAIGGDPSDDGTLRAALQRALSNLYYALHGGDWVVVRQVEHQESKLREKYDSVLNRRRLSQKPYQTVLRAYESLRAAREELAILKRVFPPGRH</sequence>
<gene>
    <name evidence="2" type="ORF">ISP19_06715</name>
</gene>
<feature type="domain" description="DUF2383" evidence="1">
    <location>
        <begin position="8"/>
        <end position="114"/>
    </location>
</feature>
<accession>A0ABS2K1P3</accession>
<proteinExistence type="predicted"/>
<dbReference type="NCBIfam" id="TIGR02284">
    <property type="entry name" value="PA2169 family four-helix-bundle protein"/>
    <property type="match status" value="1"/>
</dbReference>
<reference evidence="2" key="1">
    <citation type="submission" date="2020-10" db="EMBL/GenBank/DDBJ databases">
        <title>Phylogeny of dyella-like bacteria.</title>
        <authorList>
            <person name="Fu J."/>
        </authorList>
    </citation>
    <scope>NUCLEOTIDE SEQUENCE</scope>
    <source>
        <strain evidence="2">DHOC52</strain>
    </source>
</reference>